<dbReference type="OrthoDB" id="9782395at2"/>
<dbReference type="InterPro" id="IPR014729">
    <property type="entry name" value="Rossmann-like_a/b/a_fold"/>
</dbReference>
<evidence type="ECO:0000259" key="1">
    <source>
        <dbReference type="Pfam" id="PF02698"/>
    </source>
</evidence>
<dbReference type="RefSeq" id="WP_132124816.1">
    <property type="nucleotide sequence ID" value="NZ_SLWS01000013.1"/>
</dbReference>
<protein>
    <submittedName>
        <fullName evidence="2">Uncharacterized SAM-binding protein YcdF (DUF218 family)</fullName>
    </submittedName>
</protein>
<dbReference type="InterPro" id="IPR051599">
    <property type="entry name" value="Cell_Envelope_Assoc"/>
</dbReference>
<comment type="caution">
    <text evidence="2">The sequence shown here is derived from an EMBL/GenBank/DDBJ whole genome shotgun (WGS) entry which is preliminary data.</text>
</comment>
<evidence type="ECO:0000313" key="3">
    <source>
        <dbReference type="Proteomes" id="UP000295680"/>
    </source>
</evidence>
<accession>A0A4V2S569</accession>
<name>A0A4V2S569_9PSEU</name>
<reference evidence="2 3" key="1">
    <citation type="submission" date="2019-03" db="EMBL/GenBank/DDBJ databases">
        <title>Genomic Encyclopedia of Type Strains, Phase IV (KMG-IV): sequencing the most valuable type-strain genomes for metagenomic binning, comparative biology and taxonomic classification.</title>
        <authorList>
            <person name="Goeker M."/>
        </authorList>
    </citation>
    <scope>NUCLEOTIDE SEQUENCE [LARGE SCALE GENOMIC DNA]</scope>
    <source>
        <strain evidence="2 3">DSM 45934</strain>
    </source>
</reference>
<evidence type="ECO:0000313" key="2">
    <source>
        <dbReference type="EMBL" id="TCO50880.1"/>
    </source>
</evidence>
<proteinExistence type="predicted"/>
<keyword evidence="3" id="KW-1185">Reference proteome</keyword>
<dbReference type="GO" id="GO:0005886">
    <property type="term" value="C:plasma membrane"/>
    <property type="evidence" value="ECO:0007669"/>
    <property type="project" value="TreeGrafter"/>
</dbReference>
<dbReference type="PANTHER" id="PTHR30336">
    <property type="entry name" value="INNER MEMBRANE PROTEIN, PROBABLE PERMEASE"/>
    <property type="match status" value="1"/>
</dbReference>
<gene>
    <name evidence="2" type="ORF">EV192_113261</name>
</gene>
<dbReference type="Gene3D" id="3.40.50.620">
    <property type="entry name" value="HUPs"/>
    <property type="match status" value="1"/>
</dbReference>
<dbReference type="CDD" id="cd06259">
    <property type="entry name" value="YdcF-like"/>
    <property type="match status" value="1"/>
</dbReference>
<dbReference type="AlphaFoldDB" id="A0A4V2S569"/>
<feature type="domain" description="DUF218" evidence="1">
    <location>
        <begin position="49"/>
        <end position="194"/>
    </location>
</feature>
<organism evidence="2 3">
    <name type="scientific">Actinocrispum wychmicini</name>
    <dbReference type="NCBI Taxonomy" id="1213861"/>
    <lineage>
        <taxon>Bacteria</taxon>
        <taxon>Bacillati</taxon>
        <taxon>Actinomycetota</taxon>
        <taxon>Actinomycetes</taxon>
        <taxon>Pseudonocardiales</taxon>
        <taxon>Pseudonocardiaceae</taxon>
        <taxon>Actinocrispum</taxon>
    </lineage>
</organism>
<dbReference type="InterPro" id="IPR003848">
    <property type="entry name" value="DUF218"/>
</dbReference>
<dbReference type="PANTHER" id="PTHR30336:SF20">
    <property type="entry name" value="DUF218 DOMAIN-CONTAINING PROTEIN"/>
    <property type="match status" value="1"/>
</dbReference>
<dbReference type="EMBL" id="SLWS01000013">
    <property type="protein sequence ID" value="TCO50880.1"/>
    <property type="molecule type" value="Genomic_DNA"/>
</dbReference>
<sequence length="215" mass="23437">MTIPTRSVGTKRWIRRGLIGFVLMFALVVGGTAFRVWQEARQDDRTKADAVVVLGAAQYAGRPSSILEARLEHAKNLFDTGVASYIITGGGRKTGDRYTEADAGVKWLTSHGVPRESVIPVGEGNDTLGTIQAVARLAAQRGWNSAVIVSDPWHSLRARTMARNAGLSVWTSPTHTGPVVQTREIQIKYIFRETAALLYYRVFDAPADDIGVDLG</sequence>
<dbReference type="Proteomes" id="UP000295680">
    <property type="component" value="Unassembled WGS sequence"/>
</dbReference>
<dbReference type="Pfam" id="PF02698">
    <property type="entry name" value="DUF218"/>
    <property type="match status" value="1"/>
</dbReference>